<dbReference type="InterPro" id="IPR001867">
    <property type="entry name" value="OmpR/PhoB-type_DNA-bd"/>
</dbReference>
<dbReference type="PANTHER" id="PTHR48111:SF28">
    <property type="entry name" value="TRANSCRIPTIONAL REGULATORY PROTEIN TCRX-RELATED"/>
    <property type="match status" value="1"/>
</dbReference>
<evidence type="ECO:0000256" key="3">
    <source>
        <dbReference type="PROSITE-ProRule" id="PRU01091"/>
    </source>
</evidence>
<keyword evidence="7" id="KW-1185">Reference proteome</keyword>
<feature type="domain" description="Response regulatory" evidence="4">
    <location>
        <begin position="5"/>
        <end position="119"/>
    </location>
</feature>
<evidence type="ECO:0000313" key="6">
    <source>
        <dbReference type="EMBL" id="GAA3747878.1"/>
    </source>
</evidence>
<dbReference type="Proteomes" id="UP001500908">
    <property type="component" value="Unassembled WGS sequence"/>
</dbReference>
<evidence type="ECO:0000259" key="4">
    <source>
        <dbReference type="PROSITE" id="PS50110"/>
    </source>
</evidence>
<dbReference type="Pfam" id="PF00486">
    <property type="entry name" value="Trans_reg_C"/>
    <property type="match status" value="1"/>
</dbReference>
<dbReference type="Gene3D" id="1.10.10.10">
    <property type="entry name" value="Winged helix-like DNA-binding domain superfamily/Winged helix DNA-binding domain"/>
    <property type="match status" value="1"/>
</dbReference>
<dbReference type="InterPro" id="IPR039420">
    <property type="entry name" value="WalR-like"/>
</dbReference>
<keyword evidence="1 3" id="KW-0238">DNA-binding</keyword>
<feature type="modified residue" description="4-aspartylphosphate" evidence="2">
    <location>
        <position position="54"/>
    </location>
</feature>
<evidence type="ECO:0000256" key="2">
    <source>
        <dbReference type="PROSITE-ProRule" id="PRU00169"/>
    </source>
</evidence>
<dbReference type="InterPro" id="IPR036388">
    <property type="entry name" value="WH-like_DNA-bd_sf"/>
</dbReference>
<evidence type="ECO:0000313" key="7">
    <source>
        <dbReference type="Proteomes" id="UP001500908"/>
    </source>
</evidence>
<comment type="caution">
    <text evidence="6">The sequence shown here is derived from an EMBL/GenBank/DDBJ whole genome shotgun (WGS) entry which is preliminary data.</text>
</comment>
<accession>A0ABP7FUL3</accession>
<dbReference type="SMART" id="SM00862">
    <property type="entry name" value="Trans_reg_C"/>
    <property type="match status" value="1"/>
</dbReference>
<dbReference type="Gene3D" id="6.10.250.690">
    <property type="match status" value="1"/>
</dbReference>
<dbReference type="RefSeq" id="WP_344971989.1">
    <property type="nucleotide sequence ID" value="NZ_BAABDD010000012.1"/>
</dbReference>
<feature type="domain" description="OmpR/PhoB-type" evidence="5">
    <location>
        <begin position="132"/>
        <end position="229"/>
    </location>
</feature>
<proteinExistence type="predicted"/>
<dbReference type="Gene3D" id="3.40.50.2300">
    <property type="match status" value="1"/>
</dbReference>
<dbReference type="PROSITE" id="PS51755">
    <property type="entry name" value="OMPR_PHOB"/>
    <property type="match status" value="1"/>
</dbReference>
<dbReference type="Pfam" id="PF00072">
    <property type="entry name" value="Response_reg"/>
    <property type="match status" value="1"/>
</dbReference>
<dbReference type="PROSITE" id="PS50110">
    <property type="entry name" value="RESPONSE_REGULATORY"/>
    <property type="match status" value="1"/>
</dbReference>
<sequence>MNQPRILVVDDEPNIVDMVTTVLEFHGFEMTSAATATEALATARLHRPDLVVLDVMLPDGDGFDVCRTLRRTLPDLGIVFLTAKDTPSERIAGLTYGGDDYVTKPFNIEELLARVRAVLRRTMPGQAHTTEEAILRFADVELDEHACTVHRSGHPVSLSRTEFDLLRYLMINRGHVLSRSQIIDAVWSSHYTGGSNIVDTYIGYLRRKLGEFGPNLIQTQRGFGYVLREGSET</sequence>
<gene>
    <name evidence="6" type="ORF">GCM10022402_29040</name>
</gene>
<dbReference type="CDD" id="cd00383">
    <property type="entry name" value="trans_reg_C"/>
    <property type="match status" value="1"/>
</dbReference>
<evidence type="ECO:0000256" key="1">
    <source>
        <dbReference type="ARBA" id="ARBA00023125"/>
    </source>
</evidence>
<dbReference type="EMBL" id="BAABDD010000012">
    <property type="protein sequence ID" value="GAA3747878.1"/>
    <property type="molecule type" value="Genomic_DNA"/>
</dbReference>
<protein>
    <submittedName>
        <fullName evidence="6">Response regulator transcription factor</fullName>
    </submittedName>
</protein>
<feature type="DNA-binding region" description="OmpR/PhoB-type" evidence="3">
    <location>
        <begin position="132"/>
        <end position="229"/>
    </location>
</feature>
<dbReference type="InterPro" id="IPR001789">
    <property type="entry name" value="Sig_transdc_resp-reg_receiver"/>
</dbReference>
<reference evidence="7" key="1">
    <citation type="journal article" date="2019" name="Int. J. Syst. Evol. Microbiol.">
        <title>The Global Catalogue of Microorganisms (GCM) 10K type strain sequencing project: providing services to taxonomists for standard genome sequencing and annotation.</title>
        <authorList>
            <consortium name="The Broad Institute Genomics Platform"/>
            <consortium name="The Broad Institute Genome Sequencing Center for Infectious Disease"/>
            <person name="Wu L."/>
            <person name="Ma J."/>
        </authorList>
    </citation>
    <scope>NUCLEOTIDE SEQUENCE [LARGE SCALE GENOMIC DNA]</scope>
    <source>
        <strain evidence="7">JCM 17137</strain>
    </source>
</reference>
<dbReference type="SUPFAM" id="SSF52172">
    <property type="entry name" value="CheY-like"/>
    <property type="match status" value="1"/>
</dbReference>
<dbReference type="PANTHER" id="PTHR48111">
    <property type="entry name" value="REGULATOR OF RPOS"/>
    <property type="match status" value="1"/>
</dbReference>
<organism evidence="6 7">
    <name type="scientific">Salinactinospora qingdaonensis</name>
    <dbReference type="NCBI Taxonomy" id="702744"/>
    <lineage>
        <taxon>Bacteria</taxon>
        <taxon>Bacillati</taxon>
        <taxon>Actinomycetota</taxon>
        <taxon>Actinomycetes</taxon>
        <taxon>Streptosporangiales</taxon>
        <taxon>Nocardiopsidaceae</taxon>
        <taxon>Salinactinospora</taxon>
    </lineage>
</organism>
<dbReference type="InterPro" id="IPR011006">
    <property type="entry name" value="CheY-like_superfamily"/>
</dbReference>
<dbReference type="SMART" id="SM00448">
    <property type="entry name" value="REC"/>
    <property type="match status" value="1"/>
</dbReference>
<evidence type="ECO:0000259" key="5">
    <source>
        <dbReference type="PROSITE" id="PS51755"/>
    </source>
</evidence>
<name>A0ABP7FUL3_9ACTN</name>
<keyword evidence="2" id="KW-0597">Phosphoprotein</keyword>